<reference evidence="1" key="1">
    <citation type="submission" date="2014-09" db="EMBL/GenBank/DDBJ databases">
        <authorList>
            <person name="Magalhaes I.L.F."/>
            <person name="Oliveira U."/>
            <person name="Santos F.R."/>
            <person name="Vidigal T.H.D.A."/>
            <person name="Brescovit A.D."/>
            <person name="Santos A.J."/>
        </authorList>
    </citation>
    <scope>NUCLEOTIDE SEQUENCE</scope>
    <source>
        <tissue evidence="1">Shoot tissue taken approximately 20 cm above the soil surface</tissue>
    </source>
</reference>
<proteinExistence type="predicted"/>
<accession>A0A0A9DH50</accession>
<protein>
    <submittedName>
        <fullName evidence="1">Uncharacterized protein</fullName>
    </submittedName>
</protein>
<sequence length="89" mass="10407">MTIHIYYGERLIVLHGRLVSIQNYQHVESTVELPIDLKGLQTHVMSLLRLNQQSYNVILKGVRPQRIPNSSLIVHTLFDLRRNNAWALY</sequence>
<dbReference type="EMBL" id="GBRH01211882">
    <property type="protein sequence ID" value="JAD86013.1"/>
    <property type="molecule type" value="Transcribed_RNA"/>
</dbReference>
<organism evidence="1">
    <name type="scientific">Arundo donax</name>
    <name type="common">Giant reed</name>
    <name type="synonym">Donax arundinaceus</name>
    <dbReference type="NCBI Taxonomy" id="35708"/>
    <lineage>
        <taxon>Eukaryota</taxon>
        <taxon>Viridiplantae</taxon>
        <taxon>Streptophyta</taxon>
        <taxon>Embryophyta</taxon>
        <taxon>Tracheophyta</taxon>
        <taxon>Spermatophyta</taxon>
        <taxon>Magnoliopsida</taxon>
        <taxon>Liliopsida</taxon>
        <taxon>Poales</taxon>
        <taxon>Poaceae</taxon>
        <taxon>PACMAD clade</taxon>
        <taxon>Arundinoideae</taxon>
        <taxon>Arundineae</taxon>
        <taxon>Arundo</taxon>
    </lineage>
</organism>
<reference evidence="1" key="2">
    <citation type="journal article" date="2015" name="Data Brief">
        <title>Shoot transcriptome of the giant reed, Arundo donax.</title>
        <authorList>
            <person name="Barrero R.A."/>
            <person name="Guerrero F.D."/>
            <person name="Moolhuijzen P."/>
            <person name="Goolsby J.A."/>
            <person name="Tidwell J."/>
            <person name="Bellgard S.E."/>
            <person name="Bellgard M.I."/>
        </authorList>
    </citation>
    <scope>NUCLEOTIDE SEQUENCE</scope>
    <source>
        <tissue evidence="1">Shoot tissue taken approximately 20 cm above the soil surface</tissue>
    </source>
</reference>
<name>A0A0A9DH50_ARUDO</name>
<dbReference type="AlphaFoldDB" id="A0A0A9DH50"/>
<evidence type="ECO:0000313" key="1">
    <source>
        <dbReference type="EMBL" id="JAD86013.1"/>
    </source>
</evidence>